<dbReference type="STRING" id="1561003.Ark11_0970"/>
<dbReference type="GO" id="GO:0044205">
    <property type="term" value="P:'de novo' UMP biosynthetic process"/>
    <property type="evidence" value="ECO:0007669"/>
    <property type="project" value="UniProtKB-UniRule"/>
</dbReference>
<feature type="binding site" evidence="9">
    <location>
        <position position="138"/>
    </location>
    <ligand>
        <name>Zn(2+)</name>
        <dbReference type="ChEBI" id="CHEBI:29105"/>
        <label>2</label>
    </ligand>
</feature>
<keyword evidence="6 9" id="KW-0378">Hydrolase</keyword>
<dbReference type="PANTHER" id="PTHR43137:SF1">
    <property type="entry name" value="DIHYDROOROTASE"/>
    <property type="match status" value="1"/>
</dbReference>
<dbReference type="InterPro" id="IPR006680">
    <property type="entry name" value="Amidohydro-rel"/>
</dbReference>
<feature type="binding site" description="via carbamate group" evidence="9">
    <location>
        <position position="100"/>
    </location>
    <ligand>
        <name>Zn(2+)</name>
        <dbReference type="ChEBI" id="CHEBI:29105"/>
        <label>1</label>
    </ligand>
</feature>
<dbReference type="InterPro" id="IPR002195">
    <property type="entry name" value="Dihydroorotase_CS"/>
</dbReference>
<evidence type="ECO:0000256" key="3">
    <source>
        <dbReference type="ARBA" id="ARBA00005631"/>
    </source>
</evidence>
<dbReference type="GO" id="GO:0006207">
    <property type="term" value="P:'de novo' pyrimidine nucleobase biosynthetic process"/>
    <property type="evidence" value="ECO:0007669"/>
    <property type="project" value="TreeGrafter"/>
</dbReference>
<gene>
    <name evidence="9 12" type="primary">pyrC</name>
    <name evidence="12" type="ORF">Ark11_0970</name>
</gene>
<dbReference type="RefSeq" id="WP_092343075.1">
    <property type="nucleotide sequence ID" value="NZ_FLSL01000088.1"/>
</dbReference>
<feature type="binding site" evidence="9">
    <location>
        <position position="248"/>
    </location>
    <ligand>
        <name>Zn(2+)</name>
        <dbReference type="ChEBI" id="CHEBI:29105"/>
        <label>1</label>
    </ligand>
</feature>
<comment type="catalytic activity">
    <reaction evidence="9 10">
        <text>(S)-dihydroorotate + H2O = N-carbamoyl-L-aspartate + H(+)</text>
        <dbReference type="Rhea" id="RHEA:24296"/>
        <dbReference type="ChEBI" id="CHEBI:15377"/>
        <dbReference type="ChEBI" id="CHEBI:15378"/>
        <dbReference type="ChEBI" id="CHEBI:30864"/>
        <dbReference type="ChEBI" id="CHEBI:32814"/>
        <dbReference type="EC" id="3.5.2.3"/>
    </reaction>
</comment>
<feature type="binding site" evidence="9">
    <location>
        <begin position="16"/>
        <end position="18"/>
    </location>
    <ligand>
        <name>substrate</name>
    </ligand>
</feature>
<feature type="modified residue" description="N6-carboxylysine" evidence="9">
    <location>
        <position position="100"/>
    </location>
</feature>
<evidence type="ECO:0000256" key="9">
    <source>
        <dbReference type="HAMAP-Rule" id="MF_00219"/>
    </source>
</evidence>
<comment type="cofactor">
    <cofactor evidence="9 10">
        <name>Zn(2+)</name>
        <dbReference type="ChEBI" id="CHEBI:29105"/>
    </cofactor>
    <text evidence="9 10">Binds 2 Zn(2+) ions per subunit.</text>
</comment>
<feature type="binding site" evidence="9">
    <location>
        <position position="42"/>
    </location>
    <ligand>
        <name>substrate</name>
    </ligand>
</feature>
<dbReference type="Gene3D" id="3.20.20.140">
    <property type="entry name" value="Metal-dependent hydrolases"/>
    <property type="match status" value="1"/>
</dbReference>
<keyword evidence="8 9" id="KW-0665">Pyrimidine biosynthesis</keyword>
<evidence type="ECO:0000256" key="5">
    <source>
        <dbReference type="ARBA" id="ARBA00022723"/>
    </source>
</evidence>
<accession>A0A0S4M273</accession>
<dbReference type="InterPro" id="IPR032466">
    <property type="entry name" value="Metal_Hydrolase"/>
</dbReference>
<evidence type="ECO:0000256" key="1">
    <source>
        <dbReference type="ARBA" id="ARBA00002368"/>
    </source>
</evidence>
<reference evidence="13" key="1">
    <citation type="submission" date="2015-11" db="EMBL/GenBank/DDBJ databases">
        <authorList>
            <person name="Seth-Smith H.M.B."/>
        </authorList>
    </citation>
    <scope>NUCLEOTIDE SEQUENCE [LARGE SCALE GENOMIC DNA]</scope>
    <source>
        <strain evidence="13">2013Ark11</strain>
    </source>
</reference>
<evidence type="ECO:0000256" key="6">
    <source>
        <dbReference type="ARBA" id="ARBA00022801"/>
    </source>
</evidence>
<dbReference type="HAMAP" id="MF_00219">
    <property type="entry name" value="PyrC_classII"/>
    <property type="match status" value="1"/>
</dbReference>
<feature type="binding site" description="via carbamate group" evidence="9">
    <location>
        <position position="100"/>
    </location>
    <ligand>
        <name>Zn(2+)</name>
        <dbReference type="ChEBI" id="CHEBI:29105"/>
        <label>2</label>
    </ligand>
</feature>
<feature type="binding site" evidence="9">
    <location>
        <position position="176"/>
    </location>
    <ligand>
        <name>Zn(2+)</name>
        <dbReference type="ChEBI" id="CHEBI:29105"/>
        <label>2</label>
    </ligand>
</feature>
<evidence type="ECO:0000256" key="4">
    <source>
        <dbReference type="ARBA" id="ARBA00012860"/>
    </source>
</evidence>
<dbReference type="GO" id="GO:0008270">
    <property type="term" value="F:zinc ion binding"/>
    <property type="evidence" value="ECO:0007669"/>
    <property type="project" value="UniProtKB-UniRule"/>
</dbReference>
<evidence type="ECO:0000313" key="13">
    <source>
        <dbReference type="Proteomes" id="UP000198651"/>
    </source>
</evidence>
<protein>
    <recommendedName>
        <fullName evidence="4 9">Dihydroorotase</fullName>
        <shortName evidence="9">DHOase</shortName>
        <ecNumber evidence="4 9">3.5.2.3</ecNumber>
    </recommendedName>
</protein>
<dbReference type="EMBL" id="LN906597">
    <property type="protein sequence ID" value="CUT17790.1"/>
    <property type="molecule type" value="Genomic_DNA"/>
</dbReference>
<feature type="active site" evidence="9">
    <location>
        <position position="248"/>
    </location>
</feature>
<dbReference type="EC" id="3.5.2.3" evidence="4 9"/>
<dbReference type="Pfam" id="PF01979">
    <property type="entry name" value="Amidohydro_1"/>
    <property type="match status" value="1"/>
</dbReference>
<feature type="binding site" evidence="9">
    <location>
        <position position="14"/>
    </location>
    <ligand>
        <name>Zn(2+)</name>
        <dbReference type="ChEBI" id="CHEBI:29105"/>
        <label>1</label>
    </ligand>
</feature>
<dbReference type="PROSITE" id="PS00483">
    <property type="entry name" value="DIHYDROOROTASE_2"/>
    <property type="match status" value="1"/>
</dbReference>
<sequence length="351" mass="39515">MKKYLVIKAPDDWHLHLRDGDITSVIIQDTCRQFKRALVMPNLDPPLTTVEDAIGYRKRINKVKPSGSTFTPFMSLYLTSTLLPDEVYNMSKNKDLLAIKWYPKGVTTNSACGIAQNTSINPDVLQAMIDYGIVLCVHGESSLPSVDPFDREKVFIKDELLPLQKKFPDLKVVLEHITTRQAVEYVKQTPNTAATITAHHLAFDRKALFDGGLRPHWYCMPLLKRKEDRLALVEAATSGESKFFLGTDSAPHTSDHKESSCGCAGCYTAPHAMELYATIFESHGYIDRLEHFSSIAGSNFYNQETNNEELHLIKEEWKVPCATILPNEKKVIPLCAGMVFHWKAKMVLSGL</sequence>
<comment type="caution">
    <text evidence="9">Lacks conserved residue(s) required for the propagation of feature annotation.</text>
</comment>
<evidence type="ECO:0000313" key="12">
    <source>
        <dbReference type="EMBL" id="CUT17790.1"/>
    </source>
</evidence>
<comment type="subunit">
    <text evidence="9">Homodimer.</text>
</comment>
<feature type="domain" description="Amidohydrolase-related" evidence="11">
    <location>
        <begin position="12"/>
        <end position="302"/>
    </location>
</feature>
<keyword evidence="7 9" id="KW-0862">Zinc</keyword>
<name>A0A0S4M273_9BURK</name>
<dbReference type="InterPro" id="IPR004721">
    <property type="entry name" value="DHOdimr"/>
</dbReference>
<feature type="binding site" evidence="9">
    <location>
        <position position="264"/>
    </location>
    <ligand>
        <name>substrate</name>
    </ligand>
</feature>
<dbReference type="PROSITE" id="PS00482">
    <property type="entry name" value="DIHYDROOROTASE_1"/>
    <property type="match status" value="1"/>
</dbReference>
<dbReference type="UniPathway" id="UPA00070">
    <property type="reaction ID" value="UER00117"/>
</dbReference>
<dbReference type="NCBIfam" id="TIGR00856">
    <property type="entry name" value="pyrC_dimer"/>
    <property type="match status" value="1"/>
</dbReference>
<evidence type="ECO:0000256" key="10">
    <source>
        <dbReference type="RuleBase" id="RU003440"/>
    </source>
</evidence>
<dbReference type="Proteomes" id="UP000198651">
    <property type="component" value="Chromosome I"/>
</dbReference>
<evidence type="ECO:0000256" key="8">
    <source>
        <dbReference type="ARBA" id="ARBA00022975"/>
    </source>
</evidence>
<dbReference type="PANTHER" id="PTHR43137">
    <property type="entry name" value="DIHYDROOROTASE"/>
    <property type="match status" value="1"/>
</dbReference>
<feature type="binding site" evidence="9">
    <location>
        <position position="252"/>
    </location>
    <ligand>
        <name>substrate</name>
    </ligand>
</feature>
<keyword evidence="13" id="KW-1185">Reference proteome</keyword>
<dbReference type="PIRSF" id="PIRSF001237">
    <property type="entry name" value="DHOdimr"/>
    <property type="match status" value="1"/>
</dbReference>
<feature type="binding site" evidence="9">
    <location>
        <position position="138"/>
    </location>
    <ligand>
        <name>substrate</name>
    </ligand>
</feature>
<comment type="pathway">
    <text evidence="2 9 10">Pyrimidine metabolism; UMP biosynthesis via de novo pathway; (S)-dihydroorotate from bicarbonate: step 3/3.</text>
</comment>
<organism evidence="12 13">
    <name type="scientific">Candidatus Ichthyocystis hellenicum</name>
    <dbReference type="NCBI Taxonomy" id="1561003"/>
    <lineage>
        <taxon>Bacteria</taxon>
        <taxon>Pseudomonadati</taxon>
        <taxon>Pseudomonadota</taxon>
        <taxon>Betaproteobacteria</taxon>
        <taxon>Burkholderiales</taxon>
        <taxon>Candidatus Ichthyocystis</taxon>
    </lineage>
</organism>
<feature type="binding site" evidence="9">
    <location>
        <position position="16"/>
    </location>
    <ligand>
        <name>Zn(2+)</name>
        <dbReference type="ChEBI" id="CHEBI:29105"/>
        <label>1</label>
    </ligand>
</feature>
<evidence type="ECO:0000259" key="11">
    <source>
        <dbReference type="Pfam" id="PF01979"/>
    </source>
</evidence>
<dbReference type="PATRIC" id="fig|1561003.3.peg.993"/>
<comment type="similarity">
    <text evidence="3 9 10">Belongs to the metallo-dependent hydrolases superfamily. DHOase family. Class II DHOase subfamily.</text>
</comment>
<dbReference type="OrthoDB" id="9808095at2"/>
<dbReference type="GO" id="GO:0004151">
    <property type="term" value="F:dihydroorotase activity"/>
    <property type="evidence" value="ECO:0007669"/>
    <property type="project" value="UniProtKB-UniRule"/>
</dbReference>
<evidence type="ECO:0000256" key="7">
    <source>
        <dbReference type="ARBA" id="ARBA00022833"/>
    </source>
</evidence>
<dbReference type="AlphaFoldDB" id="A0A0S4M273"/>
<evidence type="ECO:0000256" key="2">
    <source>
        <dbReference type="ARBA" id="ARBA00004880"/>
    </source>
</evidence>
<keyword evidence="5 9" id="KW-0479">Metal-binding</keyword>
<dbReference type="GO" id="GO:0005737">
    <property type="term" value="C:cytoplasm"/>
    <property type="evidence" value="ECO:0007669"/>
    <property type="project" value="TreeGrafter"/>
</dbReference>
<dbReference type="SUPFAM" id="SSF51556">
    <property type="entry name" value="Metallo-dependent hydrolases"/>
    <property type="match status" value="1"/>
</dbReference>
<proteinExistence type="inferred from homology"/>
<comment type="function">
    <text evidence="1 9">Catalyzes the reversible cyclization of carbamoyl aspartate to dihydroorotate.</text>
</comment>